<feature type="signal peptide" evidence="1">
    <location>
        <begin position="1"/>
        <end position="32"/>
    </location>
</feature>
<evidence type="ECO:0000256" key="1">
    <source>
        <dbReference type="SAM" id="SignalP"/>
    </source>
</evidence>
<feature type="chain" id="PRO_5011687385" evidence="1">
    <location>
        <begin position="33"/>
        <end position="78"/>
    </location>
</feature>
<dbReference type="RefSeq" id="WP_093886069.1">
    <property type="nucleotide sequence ID" value="NZ_FOQY01000003.1"/>
</dbReference>
<reference evidence="3" key="1">
    <citation type="submission" date="2016-10" db="EMBL/GenBank/DDBJ databases">
        <authorList>
            <person name="Varghese N."/>
            <person name="Submissions S."/>
        </authorList>
    </citation>
    <scope>NUCLEOTIDE SEQUENCE [LARGE SCALE GENOMIC DNA]</scope>
    <source>
        <strain evidence="3">CGMCC 4.2126</strain>
    </source>
</reference>
<organism evidence="2 3">
    <name type="scientific">Streptosporangium canum</name>
    <dbReference type="NCBI Taxonomy" id="324952"/>
    <lineage>
        <taxon>Bacteria</taxon>
        <taxon>Bacillati</taxon>
        <taxon>Actinomycetota</taxon>
        <taxon>Actinomycetes</taxon>
        <taxon>Streptosporangiales</taxon>
        <taxon>Streptosporangiaceae</taxon>
        <taxon>Streptosporangium</taxon>
    </lineage>
</organism>
<keyword evidence="3" id="KW-1185">Reference proteome</keyword>
<dbReference type="Proteomes" id="UP000199111">
    <property type="component" value="Unassembled WGS sequence"/>
</dbReference>
<dbReference type="EMBL" id="FOQY01000003">
    <property type="protein sequence ID" value="SFI49524.1"/>
    <property type="molecule type" value="Genomic_DNA"/>
</dbReference>
<name>A0A1I3INH1_9ACTN</name>
<gene>
    <name evidence="2" type="ORF">SAMN05216275_103363</name>
</gene>
<proteinExistence type="predicted"/>
<evidence type="ECO:0000313" key="2">
    <source>
        <dbReference type="EMBL" id="SFI49524.1"/>
    </source>
</evidence>
<keyword evidence="1" id="KW-0732">Signal</keyword>
<accession>A0A1I3INH1</accession>
<evidence type="ECO:0000313" key="3">
    <source>
        <dbReference type="Proteomes" id="UP000199111"/>
    </source>
</evidence>
<protein>
    <submittedName>
        <fullName evidence="2">Uncharacterized protein</fullName>
    </submittedName>
</protein>
<dbReference type="GeneID" id="96297117"/>
<sequence>MKTTMKRLSAGMATAVAATAVAVTLLPGVASAQVISRIYSYTTKGANQCHSAANAAGPGYYCTTTTIAGTKYWALAHA</sequence>
<dbReference type="AlphaFoldDB" id="A0A1I3INH1"/>